<keyword evidence="1" id="KW-0472">Membrane</keyword>
<keyword evidence="1" id="KW-0812">Transmembrane</keyword>
<feature type="transmembrane region" description="Helical" evidence="1">
    <location>
        <begin position="77"/>
        <end position="100"/>
    </location>
</feature>
<keyword evidence="1" id="KW-1133">Transmembrane helix</keyword>
<feature type="transmembrane region" description="Helical" evidence="1">
    <location>
        <begin position="36"/>
        <end position="57"/>
    </location>
</feature>
<dbReference type="EMBL" id="FNPH01000004">
    <property type="protein sequence ID" value="SDY95741.1"/>
    <property type="molecule type" value="Genomic_DNA"/>
</dbReference>
<proteinExistence type="predicted"/>
<evidence type="ECO:0000313" key="2">
    <source>
        <dbReference type="EMBL" id="SDY95741.1"/>
    </source>
</evidence>
<dbReference type="AlphaFoldDB" id="A0A1H3P3W2"/>
<evidence type="ECO:0000313" key="3">
    <source>
        <dbReference type="Proteomes" id="UP000242415"/>
    </source>
</evidence>
<organism evidence="2 3">
    <name type="scientific">Micromonospora pattaloongensis</name>
    <dbReference type="NCBI Taxonomy" id="405436"/>
    <lineage>
        <taxon>Bacteria</taxon>
        <taxon>Bacillati</taxon>
        <taxon>Actinomycetota</taxon>
        <taxon>Actinomycetes</taxon>
        <taxon>Micromonosporales</taxon>
        <taxon>Micromonosporaceae</taxon>
        <taxon>Micromonospora</taxon>
    </lineage>
</organism>
<dbReference type="STRING" id="405436.SAMN05444365_104310"/>
<dbReference type="Proteomes" id="UP000242415">
    <property type="component" value="Unassembled WGS sequence"/>
</dbReference>
<gene>
    <name evidence="2" type="ORF">SAMN05444365_104310</name>
</gene>
<sequence>MRGRVGGALCDPAPVQAATWRFPLAVGFERTRRSRIVTLSVLGAMAVGVAGGVGYAVGRMAVWAFACPGRHPYLQPVAVVPAVIAAAVVAGGAAVMIAFVGRTGAWLEGTFLTVRNLTARTVNLAAARAVILAPTAHGPPPDAAPPPVGGVRDTPVLTVVTDAATVRLRLRSRDGALLPPAQLRVLADVLAVARCPGGAEAVARLRAMAADPHTLLW</sequence>
<accession>A0A1H3P3W2</accession>
<name>A0A1H3P3W2_9ACTN</name>
<protein>
    <submittedName>
        <fullName evidence="2">Uncharacterized protein</fullName>
    </submittedName>
</protein>
<keyword evidence="3" id="KW-1185">Reference proteome</keyword>
<evidence type="ECO:0000256" key="1">
    <source>
        <dbReference type="SAM" id="Phobius"/>
    </source>
</evidence>
<reference evidence="3" key="1">
    <citation type="submission" date="2016-10" db="EMBL/GenBank/DDBJ databases">
        <authorList>
            <person name="Varghese N."/>
            <person name="Submissions S."/>
        </authorList>
    </citation>
    <scope>NUCLEOTIDE SEQUENCE [LARGE SCALE GENOMIC DNA]</scope>
    <source>
        <strain evidence="3">DSM 45245</strain>
    </source>
</reference>